<evidence type="ECO:0000256" key="8">
    <source>
        <dbReference type="ARBA" id="ARBA00022837"/>
    </source>
</evidence>
<evidence type="ECO:0000256" key="13">
    <source>
        <dbReference type="ARBA" id="ARBA00024531"/>
    </source>
</evidence>
<evidence type="ECO:0000256" key="12">
    <source>
        <dbReference type="ARBA" id="ARBA00023136"/>
    </source>
</evidence>
<feature type="transmembrane region" description="Helical" evidence="16">
    <location>
        <begin position="57"/>
        <end position="79"/>
    </location>
</feature>
<evidence type="ECO:0000256" key="14">
    <source>
        <dbReference type="ARBA" id="ARBA00026104"/>
    </source>
</evidence>
<evidence type="ECO:0000313" key="19">
    <source>
        <dbReference type="RefSeq" id="XP_015190629.1"/>
    </source>
</evidence>
<keyword evidence="4" id="KW-0597">Phosphoprotein</keyword>
<feature type="region of interest" description="Disordered" evidence="15">
    <location>
        <begin position="609"/>
        <end position="630"/>
    </location>
</feature>
<dbReference type="GeneID" id="107074087"/>
<evidence type="ECO:0000256" key="1">
    <source>
        <dbReference type="ARBA" id="ARBA00001913"/>
    </source>
</evidence>
<feature type="transmembrane region" description="Helical" evidence="16">
    <location>
        <begin position="26"/>
        <end position="45"/>
    </location>
</feature>
<evidence type="ECO:0000256" key="15">
    <source>
        <dbReference type="SAM" id="MobiDB-lite"/>
    </source>
</evidence>
<dbReference type="RefSeq" id="XP_015190629.1">
    <property type="nucleotide sequence ID" value="XM_015335143.1"/>
</dbReference>
<evidence type="ECO:0000256" key="9">
    <source>
        <dbReference type="ARBA" id="ARBA00022963"/>
    </source>
</evidence>
<keyword evidence="8" id="KW-0106">Calcium</keyword>
<evidence type="ECO:0000256" key="5">
    <source>
        <dbReference type="ARBA" id="ARBA00022692"/>
    </source>
</evidence>
<dbReference type="InterPro" id="IPR052214">
    <property type="entry name" value="DAG_Lipase-Related"/>
</dbReference>
<evidence type="ECO:0000256" key="16">
    <source>
        <dbReference type="SAM" id="Phobius"/>
    </source>
</evidence>
<gene>
    <name evidence="19" type="primary">LOC107074087</name>
</gene>
<keyword evidence="10 16" id="KW-1133">Transmembrane helix</keyword>
<protein>
    <recommendedName>
        <fullName evidence="14">sn-1-specific diacylglycerol lipase</fullName>
        <ecNumber evidence="14">3.1.1.116</ecNumber>
    </recommendedName>
</protein>
<evidence type="ECO:0000256" key="4">
    <source>
        <dbReference type="ARBA" id="ARBA00022553"/>
    </source>
</evidence>
<dbReference type="Pfam" id="PF01764">
    <property type="entry name" value="Lipase_3"/>
    <property type="match status" value="1"/>
</dbReference>
<feature type="compositionally biased region" description="Basic residues" evidence="15">
    <location>
        <begin position="613"/>
        <end position="622"/>
    </location>
</feature>
<evidence type="ECO:0000256" key="10">
    <source>
        <dbReference type="ARBA" id="ARBA00022989"/>
    </source>
</evidence>
<evidence type="ECO:0000259" key="17">
    <source>
        <dbReference type="Pfam" id="PF01764"/>
    </source>
</evidence>
<evidence type="ECO:0000256" key="6">
    <source>
        <dbReference type="ARBA" id="ARBA00022723"/>
    </source>
</evidence>
<feature type="transmembrane region" description="Helical" evidence="16">
    <location>
        <begin position="142"/>
        <end position="160"/>
    </location>
</feature>
<evidence type="ECO:0000256" key="11">
    <source>
        <dbReference type="ARBA" id="ARBA00023098"/>
    </source>
</evidence>
<dbReference type="SUPFAM" id="SSF53474">
    <property type="entry name" value="alpha/beta-Hydrolases"/>
    <property type="match status" value="1"/>
</dbReference>
<feature type="domain" description="Fungal lipase-type" evidence="17">
    <location>
        <begin position="370"/>
        <end position="501"/>
    </location>
</feature>
<keyword evidence="9" id="KW-0442">Lipid degradation</keyword>
<evidence type="ECO:0000256" key="2">
    <source>
        <dbReference type="ARBA" id="ARBA00004651"/>
    </source>
</evidence>
<keyword evidence="12 16" id="KW-0472">Membrane</keyword>
<keyword evidence="7" id="KW-0378">Hydrolase</keyword>
<evidence type="ECO:0000313" key="18">
    <source>
        <dbReference type="Proteomes" id="UP000694924"/>
    </source>
</evidence>
<feature type="transmembrane region" description="Helical" evidence="16">
    <location>
        <begin position="432"/>
        <end position="456"/>
    </location>
</feature>
<comment type="catalytic activity">
    <reaction evidence="13">
        <text>a 1,2-diacyl-sn-glycerol + H2O = a 2-acylglycerol + a fatty acid + H(+)</text>
        <dbReference type="Rhea" id="RHEA:33275"/>
        <dbReference type="ChEBI" id="CHEBI:15377"/>
        <dbReference type="ChEBI" id="CHEBI:15378"/>
        <dbReference type="ChEBI" id="CHEBI:17389"/>
        <dbReference type="ChEBI" id="CHEBI:17815"/>
        <dbReference type="ChEBI" id="CHEBI:28868"/>
        <dbReference type="EC" id="3.1.1.116"/>
    </reaction>
    <physiologicalReaction direction="left-to-right" evidence="13">
        <dbReference type="Rhea" id="RHEA:33276"/>
    </physiologicalReaction>
</comment>
<dbReference type="PANTHER" id="PTHR45792">
    <property type="entry name" value="DIACYLGLYCEROL LIPASE HOMOLOG-RELATED"/>
    <property type="match status" value="1"/>
</dbReference>
<keyword evidence="6" id="KW-0479">Metal-binding</keyword>
<keyword evidence="11" id="KW-0443">Lipid metabolism</keyword>
<evidence type="ECO:0000256" key="3">
    <source>
        <dbReference type="ARBA" id="ARBA00022475"/>
    </source>
</evidence>
<dbReference type="InterPro" id="IPR002921">
    <property type="entry name" value="Fungal_lipase-type"/>
</dbReference>
<dbReference type="CDD" id="cd00519">
    <property type="entry name" value="Lipase_3"/>
    <property type="match status" value="1"/>
</dbReference>
<comment type="subcellular location">
    <subcellularLocation>
        <location evidence="2">Cell membrane</location>
        <topology evidence="2">Multi-pass membrane protein</topology>
    </subcellularLocation>
</comment>
<proteinExistence type="predicted"/>
<sequence length="677" mass="77660">MPALKLFGRKWLAATDDLVYPELFEILIRLIWLILIGIGCIKYYTSTWNCQQGGDLVRVYLLGEVIILGTVMILTFFIIRYSSRGSITNTHARRYVEPLLTVKIFMILPEISWNILGTLWIFNKNIECEIEQYTISVVKAMVFFNWILIGLTIFGFILVFDPLGTLDMRKNNLDDSIEHGKISRIWRRRFKFLWWMRKDESANETFQHVAGLLTALFRGTDLVPSDVMAGLILLRVRQKRETHKTRTLNLPKPKYTVDARDIFINTPSWMNLENVYHFLKLSIASYGWLFVCYEHFCTACFRLIPNLTFCGCFRKKREVILDDNCCFCHLSGVKYTSKLSDDDILFASFKNHLCEVPFCVIADHKTSSIVIAIRGSMSLRDLITDIAAASETFECSGLPPGSMAHKGMISGAKVILRQLNHYKILEMAFNTYPTYTLTLTGHSLGAGIAVLLGIFLRHQYSNLRVYAFSTPGGVLSRAAAKVTEEFVLTIGLGDDFVMSLSVESGEDLRTSLLDTLAACRLPKYRVILNGFGYALHGVPEEDLENTWENYDIINPLPIESPLLTILTNTNNVENKVLARDISQRRFSKMRLYTAGLILHLSRCKHIETDTNSKKKKKKKKKEKEKEEKYEMRWAQPEEFTKLKVMPRMLLDHFPENLGKALVTLIEQQKDLPIYVDP</sequence>
<keyword evidence="3" id="KW-1003">Cell membrane</keyword>
<keyword evidence="5 16" id="KW-0812">Transmembrane</keyword>
<reference evidence="19" key="1">
    <citation type="submission" date="2025-08" db="UniProtKB">
        <authorList>
            <consortium name="RefSeq"/>
        </authorList>
    </citation>
    <scope>IDENTIFICATION</scope>
    <source>
        <tissue evidence="19">Whole body</tissue>
    </source>
</reference>
<evidence type="ECO:0000256" key="7">
    <source>
        <dbReference type="ARBA" id="ARBA00022801"/>
    </source>
</evidence>
<dbReference type="InterPro" id="IPR029058">
    <property type="entry name" value="AB_hydrolase_fold"/>
</dbReference>
<dbReference type="Proteomes" id="UP000694924">
    <property type="component" value="Unplaced"/>
</dbReference>
<name>A0ABM1JDU1_POLDO</name>
<dbReference type="PANTHER" id="PTHR45792:SF2">
    <property type="entry name" value="DIACYLGLYCEROL LIPASE-BETA"/>
    <property type="match status" value="1"/>
</dbReference>
<dbReference type="EC" id="3.1.1.116" evidence="14"/>
<accession>A0ABM1JDU1</accession>
<comment type="cofactor">
    <cofactor evidence="1">
        <name>Ca(2+)</name>
        <dbReference type="ChEBI" id="CHEBI:29108"/>
    </cofactor>
</comment>
<keyword evidence="18" id="KW-1185">Reference proteome</keyword>
<organism evidence="18 19">
    <name type="scientific">Polistes dominula</name>
    <name type="common">European paper wasp</name>
    <name type="synonym">Vespa dominula</name>
    <dbReference type="NCBI Taxonomy" id="743375"/>
    <lineage>
        <taxon>Eukaryota</taxon>
        <taxon>Metazoa</taxon>
        <taxon>Ecdysozoa</taxon>
        <taxon>Arthropoda</taxon>
        <taxon>Hexapoda</taxon>
        <taxon>Insecta</taxon>
        <taxon>Pterygota</taxon>
        <taxon>Neoptera</taxon>
        <taxon>Endopterygota</taxon>
        <taxon>Hymenoptera</taxon>
        <taxon>Apocrita</taxon>
        <taxon>Aculeata</taxon>
        <taxon>Vespoidea</taxon>
        <taxon>Vespidae</taxon>
        <taxon>Polistinae</taxon>
        <taxon>Polistini</taxon>
        <taxon>Polistes</taxon>
    </lineage>
</organism>
<dbReference type="Gene3D" id="3.40.50.1820">
    <property type="entry name" value="alpha/beta hydrolase"/>
    <property type="match status" value="1"/>
</dbReference>
<feature type="transmembrane region" description="Helical" evidence="16">
    <location>
        <begin position="100"/>
        <end position="122"/>
    </location>
</feature>